<dbReference type="NCBIfam" id="TIGR01447">
    <property type="entry name" value="recD"/>
    <property type="match status" value="1"/>
</dbReference>
<comment type="caution">
    <text evidence="14">The sequence shown here is derived from an EMBL/GenBank/DDBJ whole genome shotgun (WGS) entry which is preliminary data.</text>
</comment>
<keyword evidence="2 11" id="KW-0547">Nucleotide-binding</keyword>
<dbReference type="InterPro" id="IPR041851">
    <property type="entry name" value="RecD_N_sf"/>
</dbReference>
<comment type="catalytic activity">
    <reaction evidence="11">
        <text>ATP + H2O = ADP + phosphate + H(+)</text>
        <dbReference type="Rhea" id="RHEA:13065"/>
        <dbReference type="ChEBI" id="CHEBI:15377"/>
        <dbReference type="ChEBI" id="CHEBI:15378"/>
        <dbReference type="ChEBI" id="CHEBI:30616"/>
        <dbReference type="ChEBI" id="CHEBI:43474"/>
        <dbReference type="ChEBI" id="CHEBI:456216"/>
        <dbReference type="EC" id="5.6.2.3"/>
    </reaction>
</comment>
<evidence type="ECO:0000256" key="2">
    <source>
        <dbReference type="ARBA" id="ARBA00022741"/>
    </source>
</evidence>
<dbReference type="InterPro" id="IPR006344">
    <property type="entry name" value="RecD"/>
</dbReference>
<keyword evidence="9 11" id="KW-0234">DNA repair</keyword>
<reference evidence="15" key="1">
    <citation type="journal article" date="2019" name="Int. J. Syst. Evol. Microbiol.">
        <title>The Global Catalogue of Microorganisms (GCM) 10K type strain sequencing project: providing services to taxonomists for standard genome sequencing and annotation.</title>
        <authorList>
            <consortium name="The Broad Institute Genomics Platform"/>
            <consortium name="The Broad Institute Genome Sequencing Center for Infectious Disease"/>
            <person name="Wu L."/>
            <person name="Ma J."/>
        </authorList>
    </citation>
    <scope>NUCLEOTIDE SEQUENCE [LARGE SCALE GENOMIC DNA]</scope>
    <source>
        <strain evidence="15">KACC 12507</strain>
    </source>
</reference>
<evidence type="ECO:0000313" key="15">
    <source>
        <dbReference type="Proteomes" id="UP001595897"/>
    </source>
</evidence>
<dbReference type="EMBL" id="JBHSGU010000003">
    <property type="protein sequence ID" value="MFC4700661.1"/>
    <property type="molecule type" value="Genomic_DNA"/>
</dbReference>
<evidence type="ECO:0000313" key="14">
    <source>
        <dbReference type="EMBL" id="MFC4700661.1"/>
    </source>
</evidence>
<keyword evidence="15" id="KW-1185">Reference proteome</keyword>
<dbReference type="PANTHER" id="PTHR43788">
    <property type="entry name" value="DNA2/NAM7 HELICASE FAMILY MEMBER"/>
    <property type="match status" value="1"/>
</dbReference>
<dbReference type="InterPro" id="IPR050534">
    <property type="entry name" value="Coronavir_polyprotein_1ab"/>
</dbReference>
<comment type="similarity">
    <text evidence="11">Belongs to the RecD family.</text>
</comment>
<dbReference type="PANTHER" id="PTHR43788:SF6">
    <property type="entry name" value="DNA HELICASE B"/>
    <property type="match status" value="1"/>
</dbReference>
<dbReference type="Gene3D" id="3.40.50.300">
    <property type="entry name" value="P-loop containing nucleotide triphosphate hydrolases"/>
    <property type="match status" value="3"/>
</dbReference>
<evidence type="ECO:0000256" key="3">
    <source>
        <dbReference type="ARBA" id="ARBA00022763"/>
    </source>
</evidence>
<dbReference type="SUPFAM" id="SSF52540">
    <property type="entry name" value="P-loop containing nucleoside triphosphate hydrolases"/>
    <property type="match status" value="2"/>
</dbReference>
<protein>
    <recommendedName>
        <fullName evidence="11">RecBCD enzyme subunit RecD</fullName>
        <ecNumber evidence="11">5.6.2.3</ecNumber>
    </recommendedName>
    <alternativeName>
        <fullName evidence="11">DNA 5'-3' helicase subunit RecD</fullName>
    </alternativeName>
    <alternativeName>
        <fullName evidence="11">Exonuclease V subunit RecD</fullName>
        <shortName evidence="11">ExoV subunit RecD</shortName>
    </alternativeName>
    <alternativeName>
        <fullName evidence="11">Helicase/nuclease RecBCD subunit RecD</fullName>
    </alternativeName>
</protein>
<dbReference type="Pfam" id="PF21185">
    <property type="entry name" value="RecD_N"/>
    <property type="match status" value="1"/>
</dbReference>
<dbReference type="Proteomes" id="UP001595897">
    <property type="component" value="Unassembled WGS sequence"/>
</dbReference>
<feature type="binding site" evidence="11">
    <location>
        <begin position="220"/>
        <end position="227"/>
    </location>
    <ligand>
        <name>ATP</name>
        <dbReference type="ChEBI" id="CHEBI:30616"/>
    </ligand>
</feature>
<keyword evidence="10 11" id="KW-0413">Isomerase</keyword>
<evidence type="ECO:0000256" key="8">
    <source>
        <dbReference type="ARBA" id="ARBA00023125"/>
    </source>
</evidence>
<sequence length="731" mass="79358">MSQFELDLTASPLGSASECLQLLTSWRRVDAIRPLDLAFASQLAQMCEAAKLRIEPITVLLSAIASQHLSDGHVCIDLRKMFERPERFINIAPASSQHLVAEQAPINLRQLLASTSLSQCLKSLESCCAVSTSAQNMAPLALKGTRLYLSRYYHYELKIAQGIRARLPTPSDINAFSHDCAGALKQAIDVLFEQKDRLYAASQMHACALAARSRFAIITGGPGTGKTTTVVKLLAALQSIAGSVTASDGAGKKLNIALAAPTGKAAARLNQSISSSVKRLPLAQLPGHVGVNDIPQKVSTLHRILGSRGASQGFTYNKHNPLAIDVLVIDEASMVDVSMMAAVIEALKPDARLILLGDKDQLASVDAGAVLGQLAEGAHLNNYSKDTSNYLEAMTGVPALVQSDAQAPNDQASKVSTNKTLAQNVAMLNHSFRFDANSGIGQLAKMVNRGALDSRLLDDLNNKRLADALSLQSDFSKEDGAGIQAFVDHIKDGSPRMFANEGKGRMQNNQHIEPPVGYGAYLSLLDAAQSELRPDSSDEQWDALAQKVLDCFQRFQVLSAMRNGPYGVEALNIMMQKALIPAAKLAAQGSFYEGRPLLVTRNDYNLGLTNGDVGMVIWRYVTNKQGKSERVARVAFESEQDDGKIRWFSPSRLLEVETVFAMTVHKSQGSEFEHACFVLPERVNPVVSKELVYTAITRAKYWISIVSPNDRIFKDAIKNPINRESGLEIDD</sequence>
<dbReference type="InterPro" id="IPR027417">
    <property type="entry name" value="P-loop_NTPase"/>
</dbReference>
<keyword evidence="4 11" id="KW-0378">Hydrolase</keyword>
<evidence type="ECO:0000256" key="10">
    <source>
        <dbReference type="ARBA" id="ARBA00023235"/>
    </source>
</evidence>
<keyword evidence="1 11" id="KW-0540">Nuclease</keyword>
<evidence type="ECO:0000256" key="1">
    <source>
        <dbReference type="ARBA" id="ARBA00022722"/>
    </source>
</evidence>
<dbReference type="EC" id="5.6.2.3" evidence="11"/>
<evidence type="ECO:0000256" key="6">
    <source>
        <dbReference type="ARBA" id="ARBA00022839"/>
    </source>
</evidence>
<name>A0ABV9LVV3_9ALTE</name>
<gene>
    <name evidence="11 14" type="primary">recD</name>
    <name evidence="14" type="ORF">ACFO4O_10855</name>
</gene>
<comment type="miscellaneous">
    <text evidence="11">In the RecBCD complex, RecB has a slow 3'-5' helicase, an exonuclease activity and loads RecA onto ssDNA, RecD has a fast 5'-3' helicase activity, while RecC stimulates the ATPase and processivity of the RecB helicase and contributes to recognition of the Chi site.</text>
</comment>
<accession>A0ABV9LVV3</accession>
<proteinExistence type="inferred from homology"/>
<keyword evidence="5 11" id="KW-0347">Helicase</keyword>
<dbReference type="Pfam" id="PF13245">
    <property type="entry name" value="AAA_19"/>
    <property type="match status" value="1"/>
</dbReference>
<dbReference type="InterPro" id="IPR027785">
    <property type="entry name" value="UvrD-like_helicase_C"/>
</dbReference>
<comment type="subunit">
    <text evidence="11">Heterotrimer of RecB, RecC and RecD. All subunits contribute to DNA-binding.</text>
</comment>
<keyword evidence="8 11" id="KW-0238">DNA-binding</keyword>
<evidence type="ECO:0000256" key="5">
    <source>
        <dbReference type="ARBA" id="ARBA00022806"/>
    </source>
</evidence>
<keyword evidence="3 11" id="KW-0227">DNA damage</keyword>
<dbReference type="CDD" id="cd17933">
    <property type="entry name" value="DEXSc_RecD-like"/>
    <property type="match status" value="1"/>
</dbReference>
<dbReference type="HAMAP" id="MF_01487">
    <property type="entry name" value="RecD"/>
    <property type="match status" value="1"/>
</dbReference>
<evidence type="ECO:0000256" key="7">
    <source>
        <dbReference type="ARBA" id="ARBA00022840"/>
    </source>
</evidence>
<organism evidence="14 15">
    <name type="scientific">Glaciecola siphonariae</name>
    <dbReference type="NCBI Taxonomy" id="521012"/>
    <lineage>
        <taxon>Bacteria</taxon>
        <taxon>Pseudomonadati</taxon>
        <taxon>Pseudomonadota</taxon>
        <taxon>Gammaproteobacteria</taxon>
        <taxon>Alteromonadales</taxon>
        <taxon>Alteromonadaceae</taxon>
        <taxon>Glaciecola</taxon>
    </lineage>
</organism>
<keyword evidence="6 11" id="KW-0269">Exonuclease</keyword>
<evidence type="ECO:0000256" key="11">
    <source>
        <dbReference type="HAMAP-Rule" id="MF_01487"/>
    </source>
</evidence>
<comment type="function">
    <text evidence="11">A helicase/nuclease that prepares dsDNA breaks (DSB) for recombinational DNA repair. Binds to DSBs and unwinds DNA via a highly rapid and processive ATP-dependent bidirectional helicase activity. Unwinds dsDNA until it encounters a Chi (crossover hotspot instigator) sequence from the 3' direction. Cuts ssDNA a few nucleotides 3' to the Chi site. The properties and activities of the enzyme are changed at Chi. The Chi-altered holoenzyme produces a long 3'-ssDNA overhang and facilitates RecA-binding to the ssDNA for homologous DNA recombination and repair. Holoenzyme degrades any linearized DNA that is unable to undergo homologous recombination. In the holoenzyme this subunit has ssDNA-dependent ATPase and 5'-3' helicase activity. When added to pre-assembled RecBC greatly stimulates nuclease activity and augments holoenzyme processivity. Negatively regulates the RecA-loading ability of RecBCD.</text>
</comment>
<evidence type="ECO:0000259" key="12">
    <source>
        <dbReference type="Pfam" id="PF13538"/>
    </source>
</evidence>
<evidence type="ECO:0000259" key="13">
    <source>
        <dbReference type="Pfam" id="PF21185"/>
    </source>
</evidence>
<dbReference type="Pfam" id="PF13538">
    <property type="entry name" value="UvrD_C_2"/>
    <property type="match status" value="1"/>
</dbReference>
<dbReference type="GO" id="GO:0008854">
    <property type="term" value="F:exodeoxyribonuclease V activity"/>
    <property type="evidence" value="ECO:0007669"/>
    <property type="project" value="UniProtKB-EC"/>
</dbReference>
<keyword evidence="7 11" id="KW-0067">ATP-binding</keyword>
<evidence type="ECO:0000256" key="4">
    <source>
        <dbReference type="ARBA" id="ARBA00022801"/>
    </source>
</evidence>
<dbReference type="Gene3D" id="1.10.10.1020">
    <property type="entry name" value="RecBCD complex, subunit RecD, N-terminal domain"/>
    <property type="match status" value="1"/>
</dbReference>
<dbReference type="InterPro" id="IPR049550">
    <property type="entry name" value="RecD_N"/>
</dbReference>
<feature type="domain" description="UvrD-like helicase C-terminal" evidence="12">
    <location>
        <begin position="659"/>
        <end position="705"/>
    </location>
</feature>
<evidence type="ECO:0000256" key="9">
    <source>
        <dbReference type="ARBA" id="ARBA00023204"/>
    </source>
</evidence>
<dbReference type="RefSeq" id="WP_382408410.1">
    <property type="nucleotide sequence ID" value="NZ_JBHSGU010000003.1"/>
</dbReference>
<dbReference type="CDD" id="cd18809">
    <property type="entry name" value="SF1_C_RecD"/>
    <property type="match status" value="1"/>
</dbReference>
<feature type="domain" description="RecBCD enzyme subunit RecD N-terminal" evidence="13">
    <location>
        <begin position="31"/>
        <end position="148"/>
    </location>
</feature>